<dbReference type="SUPFAM" id="SSF48208">
    <property type="entry name" value="Six-hairpin glycosidases"/>
    <property type="match status" value="1"/>
</dbReference>
<feature type="domain" description="Mannosylglycerate hydrolase MGH1-like glycoside hydrolase" evidence="1">
    <location>
        <begin position="136"/>
        <end position="441"/>
    </location>
</feature>
<dbReference type="InterPro" id="IPR012341">
    <property type="entry name" value="6hp_glycosidase-like_sf"/>
</dbReference>
<dbReference type="RefSeq" id="WP_048695282.1">
    <property type="nucleotide sequence ID" value="NZ_HG764815.1"/>
</dbReference>
<sequence length="549" mass="58057">MSAPAVVAVGETLEWADRRHRTSVRTSPAADLAVADEPASTAYLTWVVDLAHGVPVTLRAEVRAERSGASLFDADPGAPLVDWSGVSMRAGDQRLAKLVAGGLADLRCLLLTDPQEPRDVFPAAGTPWYLTLFGRDSIWAARMLLPVDLEVAAGTLRTLARRQGRQDDPQTAEEPGKILHEVRRTVFVDSDHGMELPPVYYGTVDATALWVVLLHDAWRAGMPQDQVRALLPNLQSAMAWIQGAADNETGLLRYIDATGHGLSNQGWKDSGDSMRRRDGSIAPAPIALVEAQAYAVEAAADAAHLYDAFGLTGGEDVRAWGKTLAERLRERYWVSDERGSYLAMAIDGQGQPVDGVGSNMGHVLGTGALTDDEVETTIARLNSPDLLGEFGIGTLGRGNPAYNPIGYHTGSVWTHDSAIALLGMVREGRGADGVAIARGLVDCGAALGYRVPELYAGESAAGAPAPYPASCRPQAWAAASAVALVSAVLGLVVDVPGRRIALSPMRPAPFGPVTVTGLRFGATRFTVEVDATGNVGVSGLPVDVEVDIR</sequence>
<dbReference type="InterPro" id="IPR054491">
    <property type="entry name" value="MGH1-like_GH"/>
</dbReference>
<accession>W6JZK8</accession>
<dbReference type="STRING" id="1193182.BN11_500005"/>
<protein>
    <submittedName>
        <fullName evidence="2">Putative glycogen debranching enzyme</fullName>
    </submittedName>
</protein>
<dbReference type="GO" id="GO:0005975">
    <property type="term" value="P:carbohydrate metabolic process"/>
    <property type="evidence" value="ECO:0007669"/>
    <property type="project" value="InterPro"/>
</dbReference>
<reference evidence="2 3" key="1">
    <citation type="journal article" date="2013" name="ISME J.">
        <title>A metabolic model for members of the genus Tetrasphaera involved in enhanced biological phosphorus removal.</title>
        <authorList>
            <person name="Kristiansen R."/>
            <person name="Nguyen H.T.T."/>
            <person name="Saunders A.M."/>
            <person name="Nielsen J.L."/>
            <person name="Wimmer R."/>
            <person name="Le V.Q."/>
            <person name="McIlroy S.J."/>
            <person name="Petrovski S."/>
            <person name="Seviour R.J."/>
            <person name="Calteau A."/>
            <person name="Nielsen K.L."/>
            <person name="Nielsen P.H."/>
        </authorList>
    </citation>
    <scope>NUCLEOTIDE SEQUENCE [LARGE SCALE GENOMIC DNA]</scope>
    <source>
        <strain evidence="2 3">Ben110</strain>
    </source>
</reference>
<dbReference type="Proteomes" id="UP000035763">
    <property type="component" value="Unassembled WGS sequence"/>
</dbReference>
<evidence type="ECO:0000313" key="3">
    <source>
        <dbReference type="Proteomes" id="UP000035763"/>
    </source>
</evidence>
<organism evidence="2 3">
    <name type="scientific">Nostocoides australiense Ben110</name>
    <dbReference type="NCBI Taxonomy" id="1193182"/>
    <lineage>
        <taxon>Bacteria</taxon>
        <taxon>Bacillati</taxon>
        <taxon>Actinomycetota</taxon>
        <taxon>Actinomycetes</taxon>
        <taxon>Micrococcales</taxon>
        <taxon>Intrasporangiaceae</taxon>
        <taxon>Nostocoides</taxon>
    </lineage>
</organism>
<dbReference type="Gene3D" id="1.50.10.10">
    <property type="match status" value="1"/>
</dbReference>
<dbReference type="AlphaFoldDB" id="W6JZK8"/>
<dbReference type="Pfam" id="PF22422">
    <property type="entry name" value="MGH1-like_GH"/>
    <property type="match status" value="1"/>
</dbReference>
<dbReference type="InterPro" id="IPR008928">
    <property type="entry name" value="6-hairpin_glycosidase_sf"/>
</dbReference>
<proteinExistence type="predicted"/>
<evidence type="ECO:0000259" key="1">
    <source>
        <dbReference type="Pfam" id="PF22422"/>
    </source>
</evidence>
<gene>
    <name evidence="2" type="ORF">BN11_500005</name>
</gene>
<dbReference type="EMBL" id="CAJA01000446">
    <property type="protein sequence ID" value="CCH75043.1"/>
    <property type="molecule type" value="Genomic_DNA"/>
</dbReference>
<evidence type="ECO:0000313" key="2">
    <source>
        <dbReference type="EMBL" id="CCH75043.1"/>
    </source>
</evidence>
<comment type="caution">
    <text evidence="2">The sequence shown here is derived from an EMBL/GenBank/DDBJ whole genome shotgun (WGS) entry which is preliminary data.</text>
</comment>
<name>W6JZK8_9MICO</name>
<keyword evidence="3" id="KW-1185">Reference proteome</keyword>
<dbReference type="OrthoDB" id="9759959at2"/>